<comment type="subcellular location">
    <subcellularLocation>
        <location evidence="9">Cell inner membrane</location>
        <topology evidence="9">Single-pass type II membrane protein</topology>
    </subcellularLocation>
    <subcellularLocation>
        <location evidence="1">Membrane</location>
    </subcellularLocation>
    <text evidence="9">Localizes to the division septum.</text>
</comment>
<evidence type="ECO:0000256" key="5">
    <source>
        <dbReference type="ARBA" id="ARBA00022692"/>
    </source>
</evidence>
<dbReference type="HAMAP" id="MF_00911">
    <property type="entry name" value="FtsQ_subfam"/>
    <property type="match status" value="1"/>
</dbReference>
<dbReference type="KEGG" id="rde:RD1_3350"/>
<name>Q163J5_ROSDO</name>
<dbReference type="Proteomes" id="UP000007029">
    <property type="component" value="Chromosome"/>
</dbReference>
<proteinExistence type="inferred from homology"/>
<keyword evidence="7 9" id="KW-0472">Membrane</keyword>
<dbReference type="GO" id="GO:0090529">
    <property type="term" value="P:cell septum assembly"/>
    <property type="evidence" value="ECO:0007669"/>
    <property type="project" value="InterPro"/>
</dbReference>
<dbReference type="Gene3D" id="3.40.50.11690">
    <property type="entry name" value="Cell division protein FtsQ/DivIB"/>
    <property type="match status" value="1"/>
</dbReference>
<evidence type="ECO:0000259" key="10">
    <source>
        <dbReference type="PROSITE" id="PS51779"/>
    </source>
</evidence>
<dbReference type="PANTHER" id="PTHR35851">
    <property type="entry name" value="CELL DIVISION PROTEIN FTSQ"/>
    <property type="match status" value="1"/>
</dbReference>
<protein>
    <recommendedName>
        <fullName evidence="9">Cell division protein FtsQ</fullName>
    </recommendedName>
</protein>
<keyword evidence="5 9" id="KW-0812">Transmembrane</keyword>
<dbReference type="InterPro" id="IPR005548">
    <property type="entry name" value="Cell_div_FtsQ/DivIB_C"/>
</dbReference>
<evidence type="ECO:0000256" key="2">
    <source>
        <dbReference type="ARBA" id="ARBA00022475"/>
    </source>
</evidence>
<evidence type="ECO:0000256" key="3">
    <source>
        <dbReference type="ARBA" id="ARBA00022519"/>
    </source>
</evidence>
<dbReference type="GO" id="GO:0005886">
    <property type="term" value="C:plasma membrane"/>
    <property type="evidence" value="ECO:0007669"/>
    <property type="project" value="UniProtKB-SubCell"/>
</dbReference>
<dbReference type="AlphaFoldDB" id="Q163J5"/>
<dbReference type="eggNOG" id="COG1589">
    <property type="taxonomic scope" value="Bacteria"/>
</dbReference>
<evidence type="ECO:0000256" key="6">
    <source>
        <dbReference type="ARBA" id="ARBA00022989"/>
    </source>
</evidence>
<dbReference type="STRING" id="375451.RD1_3350"/>
<dbReference type="GO" id="GO:0043093">
    <property type="term" value="P:FtsZ-dependent cytokinesis"/>
    <property type="evidence" value="ECO:0007669"/>
    <property type="project" value="UniProtKB-UniRule"/>
</dbReference>
<dbReference type="HOGENOM" id="CLU_061141_0_0_5"/>
<dbReference type="PROSITE" id="PS51779">
    <property type="entry name" value="POTRA"/>
    <property type="match status" value="1"/>
</dbReference>
<evidence type="ECO:0000256" key="9">
    <source>
        <dbReference type="HAMAP-Rule" id="MF_00911"/>
    </source>
</evidence>
<comment type="similarity">
    <text evidence="9">Belongs to the FtsQ/DivIB family. FtsQ subfamily.</text>
</comment>
<feature type="domain" description="POTRA" evidence="10">
    <location>
        <begin position="57"/>
        <end position="125"/>
    </location>
</feature>
<keyword evidence="12" id="KW-1185">Reference proteome</keyword>
<keyword evidence="6 9" id="KW-1133">Transmembrane helix</keyword>
<evidence type="ECO:0000313" key="12">
    <source>
        <dbReference type="Proteomes" id="UP000007029"/>
    </source>
</evidence>
<dbReference type="GO" id="GO:0032153">
    <property type="term" value="C:cell division site"/>
    <property type="evidence" value="ECO:0007669"/>
    <property type="project" value="UniProtKB-UniRule"/>
</dbReference>
<accession>Q163J5</accession>
<gene>
    <name evidence="9 11" type="primary">ftsQ</name>
    <name evidence="11" type="ordered locus">RD1_3350</name>
</gene>
<evidence type="ECO:0000256" key="8">
    <source>
        <dbReference type="ARBA" id="ARBA00023306"/>
    </source>
</evidence>
<keyword evidence="2 9" id="KW-1003">Cell membrane</keyword>
<dbReference type="InterPro" id="IPR045335">
    <property type="entry name" value="FtsQ_C_sf"/>
</dbReference>
<organism evidence="11 12">
    <name type="scientific">Roseobacter denitrificans (strain ATCC 33942 / OCh 114)</name>
    <name type="common">Erythrobacter sp. (strain OCh 114)</name>
    <name type="synonym">Roseobacter denitrificans</name>
    <dbReference type="NCBI Taxonomy" id="375451"/>
    <lineage>
        <taxon>Bacteria</taxon>
        <taxon>Pseudomonadati</taxon>
        <taxon>Pseudomonadota</taxon>
        <taxon>Alphaproteobacteria</taxon>
        <taxon>Rhodobacterales</taxon>
        <taxon>Roseobacteraceae</taxon>
        <taxon>Roseobacter</taxon>
    </lineage>
</organism>
<keyword evidence="8 9" id="KW-0131">Cell cycle</keyword>
<evidence type="ECO:0000256" key="7">
    <source>
        <dbReference type="ARBA" id="ARBA00023136"/>
    </source>
</evidence>
<evidence type="ECO:0000256" key="4">
    <source>
        <dbReference type="ARBA" id="ARBA00022618"/>
    </source>
</evidence>
<dbReference type="PANTHER" id="PTHR35851:SF1">
    <property type="entry name" value="CELL DIVISION PROTEIN FTSQ"/>
    <property type="match status" value="1"/>
</dbReference>
<reference evidence="11 12" key="1">
    <citation type="journal article" date="2007" name="J. Bacteriol.">
        <title>The complete genome sequence of Roseobacter denitrificans reveals a mixotrophic rather than photosynthetic metabolism.</title>
        <authorList>
            <person name="Swingley W.D."/>
            <person name="Sadekar S."/>
            <person name="Mastrian S.D."/>
            <person name="Matthies H.J."/>
            <person name="Hao J."/>
            <person name="Ramos H."/>
            <person name="Acharya C.R."/>
            <person name="Conrad A.L."/>
            <person name="Taylor H.L."/>
            <person name="Dejesa L.C."/>
            <person name="Shah M.K."/>
            <person name="O'huallachain M.E."/>
            <person name="Lince M.T."/>
            <person name="Blankenship R.E."/>
            <person name="Beatty J.T."/>
            <person name="Touchman J.W."/>
        </authorList>
    </citation>
    <scope>NUCLEOTIDE SEQUENCE [LARGE SCALE GENOMIC DNA]</scope>
    <source>
        <strain evidence="12">ATCC 33942 / OCh 114</strain>
    </source>
</reference>
<keyword evidence="4 9" id="KW-0132">Cell division</keyword>
<dbReference type="InterPro" id="IPR026579">
    <property type="entry name" value="FtsQ"/>
</dbReference>
<sequence length="269" mass="29995">MQRLLLTPAFLLFLRAGVPVLLLFGAATWWLSDADRRAAIWETVAEARASFETRPEFMVQLMAIDGATDALAAEIRKEVPLDFPLSSFDLNLSDMRDRIVALDPVKSATVRIRPGGVLHIDVEPRMPAVIWRSAQGLTAVDVNGIHVGPIAQRMDRPDLPLIAGTGATEHVKEALDLYRAAGPLGTRLRGIVRVGERRWDIVLDRDQRILLPEDGAVEALDRVIALDTAQDILSRDVKRVDLRLGARPTVKMSDYATNVWWEIRQVSRQ</sequence>
<dbReference type="EMBL" id="CP000362">
    <property type="protein sequence ID" value="ABG32848.1"/>
    <property type="molecule type" value="Genomic_DNA"/>
</dbReference>
<keyword evidence="3 9" id="KW-0997">Cell inner membrane</keyword>
<dbReference type="InterPro" id="IPR034746">
    <property type="entry name" value="POTRA"/>
</dbReference>
<evidence type="ECO:0000256" key="1">
    <source>
        <dbReference type="ARBA" id="ARBA00004370"/>
    </source>
</evidence>
<dbReference type="Pfam" id="PF03799">
    <property type="entry name" value="FtsQ_DivIB_C"/>
    <property type="match status" value="1"/>
</dbReference>
<evidence type="ECO:0000313" key="11">
    <source>
        <dbReference type="EMBL" id="ABG32848.1"/>
    </source>
</evidence>
<comment type="function">
    <text evidence="9">Essential cell division protein.</text>
</comment>